<sequence length="293" mass="29963">MSGDERRADPPPVGPPWTPEVLADFHAGALDADTTDRIRPLVLADPEAREVLAALDAADAELGEFGELTRDGGAADTRAAGDVAQMGIPTDVAARLDEALEHELHSRAQYQASVTELPTRPAPAQPVRQPDGHGARPVDLASRRRRRAGWTAALATAAAAVLGVAILGPMLTGGDDTSQQAGEAPPPSGSPSGPPPLALQGGEARLTPGQFSEVMRSDQLGALTEPERLLGCLQANGVDSGTPIGARSVTLDGTPAQLLILPAGAIGQFRLLTVGVDCGPGNPATISDTTFGS</sequence>
<proteinExistence type="predicted"/>
<keyword evidence="4" id="KW-1185">Reference proteome</keyword>
<gene>
    <name evidence="3" type="ORF">GIY23_22470</name>
</gene>
<evidence type="ECO:0000313" key="3">
    <source>
        <dbReference type="EMBL" id="QGK71898.1"/>
    </source>
</evidence>
<dbReference type="KEGG" id="sace:GIY23_22470"/>
<keyword evidence="2" id="KW-0472">Membrane</keyword>
<dbReference type="RefSeq" id="WP_154078466.1">
    <property type="nucleotide sequence ID" value="NZ_CP045929.1"/>
</dbReference>
<evidence type="ECO:0000313" key="4">
    <source>
        <dbReference type="Proteomes" id="UP000371041"/>
    </source>
</evidence>
<evidence type="ECO:0000256" key="1">
    <source>
        <dbReference type="SAM" id="MobiDB-lite"/>
    </source>
</evidence>
<evidence type="ECO:0008006" key="5">
    <source>
        <dbReference type="Google" id="ProtNLM"/>
    </source>
</evidence>
<feature type="region of interest" description="Disordered" evidence="1">
    <location>
        <begin position="116"/>
        <end position="138"/>
    </location>
</feature>
<name>A0A5Q3QBG2_9PSEU</name>
<dbReference type="Proteomes" id="UP000371041">
    <property type="component" value="Chromosome"/>
</dbReference>
<feature type="transmembrane region" description="Helical" evidence="2">
    <location>
        <begin position="150"/>
        <end position="171"/>
    </location>
</feature>
<reference evidence="4" key="1">
    <citation type="submission" date="2019-11" db="EMBL/GenBank/DDBJ databases">
        <title>The complete genome sequence of Saccharopolyspora sp. E2A.</title>
        <authorList>
            <person name="Zhang G."/>
        </authorList>
    </citation>
    <scope>NUCLEOTIDE SEQUENCE [LARGE SCALE GENOMIC DNA]</scope>
    <source>
        <strain evidence="4">E2A</strain>
    </source>
</reference>
<feature type="region of interest" description="Disordered" evidence="1">
    <location>
        <begin position="1"/>
        <end position="20"/>
    </location>
</feature>
<protein>
    <recommendedName>
        <fullName evidence="5">Anti-sigma factor</fullName>
    </recommendedName>
</protein>
<dbReference type="AlphaFoldDB" id="A0A5Q3QBG2"/>
<feature type="compositionally biased region" description="Pro residues" evidence="1">
    <location>
        <begin position="184"/>
        <end position="197"/>
    </location>
</feature>
<keyword evidence="2" id="KW-1133">Transmembrane helix</keyword>
<dbReference type="EMBL" id="CP045929">
    <property type="protein sequence ID" value="QGK71898.1"/>
    <property type="molecule type" value="Genomic_DNA"/>
</dbReference>
<organism evidence="3 4">
    <name type="scientific">Allosaccharopolyspora coralli</name>
    <dbReference type="NCBI Taxonomy" id="2665642"/>
    <lineage>
        <taxon>Bacteria</taxon>
        <taxon>Bacillati</taxon>
        <taxon>Actinomycetota</taxon>
        <taxon>Actinomycetes</taxon>
        <taxon>Pseudonocardiales</taxon>
        <taxon>Pseudonocardiaceae</taxon>
        <taxon>Allosaccharopolyspora</taxon>
    </lineage>
</organism>
<accession>A0A5Q3QBG2</accession>
<feature type="region of interest" description="Disordered" evidence="1">
    <location>
        <begin position="173"/>
        <end position="203"/>
    </location>
</feature>
<keyword evidence="2" id="KW-0812">Transmembrane</keyword>
<evidence type="ECO:0000256" key="2">
    <source>
        <dbReference type="SAM" id="Phobius"/>
    </source>
</evidence>